<protein>
    <submittedName>
        <fullName evidence="3">Inner membrane protein yqaA</fullName>
    </submittedName>
</protein>
<name>A0A263HEZ4_9PAST</name>
<dbReference type="InterPro" id="IPR051311">
    <property type="entry name" value="DedA_domain"/>
</dbReference>
<accession>A0A263HEZ4</accession>
<dbReference type="EMBL" id="UFSB01000001">
    <property type="protein sequence ID" value="SUU34399.1"/>
    <property type="molecule type" value="Genomic_DNA"/>
</dbReference>
<dbReference type="FunCoup" id="A0A263HEZ4">
    <property type="interactions" value="37"/>
</dbReference>
<gene>
    <name evidence="3" type="primary">yqaA</name>
    <name evidence="2" type="ORF">CFY87_01960</name>
    <name evidence="3" type="ORF">NCTC10851_00318</name>
</gene>
<keyword evidence="1" id="KW-1133">Transmembrane helix</keyword>
<dbReference type="InParanoid" id="A0A263HEZ4"/>
<evidence type="ECO:0000313" key="5">
    <source>
        <dbReference type="Proteomes" id="UP000254507"/>
    </source>
</evidence>
<proteinExistence type="predicted"/>
<organism evidence="3 5">
    <name type="scientific">Actinobacillus seminis</name>
    <dbReference type="NCBI Taxonomy" id="722"/>
    <lineage>
        <taxon>Bacteria</taxon>
        <taxon>Pseudomonadati</taxon>
        <taxon>Pseudomonadota</taxon>
        <taxon>Gammaproteobacteria</taxon>
        <taxon>Pasteurellales</taxon>
        <taxon>Pasteurellaceae</taxon>
        <taxon>Actinobacillus</taxon>
    </lineage>
</organism>
<reference evidence="3 5" key="2">
    <citation type="submission" date="2018-06" db="EMBL/GenBank/DDBJ databases">
        <authorList>
            <consortium name="Pathogen Informatics"/>
            <person name="Doyle S."/>
        </authorList>
    </citation>
    <scope>NUCLEOTIDE SEQUENCE [LARGE SCALE GENOMIC DNA]</scope>
    <source>
        <strain evidence="3 5">NCTC10851</strain>
    </source>
</reference>
<feature type="transmembrane region" description="Helical" evidence="1">
    <location>
        <begin position="106"/>
        <end position="128"/>
    </location>
</feature>
<sequence length="159" mass="18076">MLDYFTWDFWQPHGLWLMFLSAFLSATALPGNSEVVFLTLISPPALKDHFSFSSDMLALLTGAVIGNSLGSLTTYWLGCRFPEANLRQCAHPRTCWAIEKMQRYGVIILFFSWVPIVGDLFCAIAGWLRLNGALTMLFITLGKLVRYIFLMFFGWATLF</sequence>
<evidence type="ECO:0000256" key="1">
    <source>
        <dbReference type="SAM" id="Phobius"/>
    </source>
</evidence>
<feature type="transmembrane region" description="Helical" evidence="1">
    <location>
        <begin position="57"/>
        <end position="78"/>
    </location>
</feature>
<dbReference type="PANTHER" id="PTHR42709">
    <property type="entry name" value="ALKALINE PHOSPHATASE LIKE PROTEIN"/>
    <property type="match status" value="1"/>
</dbReference>
<dbReference type="Proteomes" id="UP000215738">
    <property type="component" value="Unassembled WGS sequence"/>
</dbReference>
<keyword evidence="4" id="KW-1185">Reference proteome</keyword>
<feature type="transmembrane region" description="Helical" evidence="1">
    <location>
        <begin position="134"/>
        <end position="158"/>
    </location>
</feature>
<keyword evidence="1" id="KW-0472">Membrane</keyword>
<dbReference type="RefSeq" id="WP_094945616.1">
    <property type="nucleotide sequence ID" value="NZ_NLFK01000001.1"/>
</dbReference>
<evidence type="ECO:0000313" key="4">
    <source>
        <dbReference type="Proteomes" id="UP000215738"/>
    </source>
</evidence>
<evidence type="ECO:0000313" key="3">
    <source>
        <dbReference type="EMBL" id="SUU34399.1"/>
    </source>
</evidence>
<dbReference type="EMBL" id="NLFK01000001">
    <property type="protein sequence ID" value="OZN25985.1"/>
    <property type="molecule type" value="Genomic_DNA"/>
</dbReference>
<dbReference type="PANTHER" id="PTHR42709:SF4">
    <property type="entry name" value="INNER MEMBRANE PROTEIN YQAA"/>
    <property type="match status" value="1"/>
</dbReference>
<dbReference type="Proteomes" id="UP000254507">
    <property type="component" value="Unassembled WGS sequence"/>
</dbReference>
<dbReference type="AlphaFoldDB" id="A0A263HEZ4"/>
<keyword evidence="1" id="KW-0812">Transmembrane</keyword>
<dbReference type="OrthoDB" id="9814483at2"/>
<evidence type="ECO:0000313" key="2">
    <source>
        <dbReference type="EMBL" id="OZN25985.1"/>
    </source>
</evidence>
<reference evidence="2 4" key="1">
    <citation type="submission" date="2017-07" db="EMBL/GenBank/DDBJ databases">
        <title>Virulence factors identified in Actinobacillus seminis.</title>
        <authorList>
            <person name="Negrete-Abascal E."/>
            <person name="Vaca-Pacheco S."/>
            <person name="Montes-Garcia F."/>
            <person name="Leyto-Gil A.M."/>
            <person name="Fragoso-Garcia E."/>
            <person name="Carvente-Garcia R."/>
            <person name="Perez-Agueros S."/>
            <person name="Castelan-Sanchez H.G."/>
            <person name="Garcia-Molina A."/>
            <person name="Villamar T.E."/>
            <person name="Vazquez-Cruz C."/>
        </authorList>
    </citation>
    <scope>NUCLEOTIDE SEQUENCE [LARGE SCALE GENOMIC DNA]</scope>
    <source>
        <strain evidence="2 4">ATCC 15768</strain>
    </source>
</reference>